<proteinExistence type="predicted"/>
<gene>
    <name evidence="1" type="ORF">KAK11_16405</name>
</gene>
<evidence type="ECO:0000313" key="1">
    <source>
        <dbReference type="EMBL" id="MBQ0936910.1"/>
    </source>
</evidence>
<dbReference type="Proteomes" id="UP000672097">
    <property type="component" value="Unassembled WGS sequence"/>
</dbReference>
<sequence>MAQIATTPLSDLNVVKVEIPAVLQDAVRAPYALQPALSCDSLLVEINALNEALGPDLDVPHNPQNPSALERGASAVGNAATGAVKGAVEGAIPFRGWLRKLSGAERQTAKVAAAIAAGAVRRGFLKGQGQVLGCKPPAAPL</sequence>
<organism evidence="1 2">
    <name type="scientific">Ideonella paludis</name>
    <dbReference type="NCBI Taxonomy" id="1233411"/>
    <lineage>
        <taxon>Bacteria</taxon>
        <taxon>Pseudomonadati</taxon>
        <taxon>Pseudomonadota</taxon>
        <taxon>Betaproteobacteria</taxon>
        <taxon>Burkholderiales</taxon>
        <taxon>Sphaerotilaceae</taxon>
        <taxon>Ideonella</taxon>
    </lineage>
</organism>
<accession>A0ABS5E0H8</accession>
<reference evidence="1 2" key="1">
    <citation type="submission" date="2021-04" db="EMBL/GenBank/DDBJ databases">
        <title>The genome sequence of type strain Ideonella paludis KCTC 32238.</title>
        <authorList>
            <person name="Liu Y."/>
        </authorList>
    </citation>
    <scope>NUCLEOTIDE SEQUENCE [LARGE SCALE GENOMIC DNA]</scope>
    <source>
        <strain evidence="1 2">KCTC 32238</strain>
    </source>
</reference>
<protein>
    <submittedName>
        <fullName evidence="1">Uncharacterized protein</fullName>
    </submittedName>
</protein>
<dbReference type="EMBL" id="JAGQDG010000006">
    <property type="protein sequence ID" value="MBQ0936910.1"/>
    <property type="molecule type" value="Genomic_DNA"/>
</dbReference>
<comment type="caution">
    <text evidence="1">The sequence shown here is derived from an EMBL/GenBank/DDBJ whole genome shotgun (WGS) entry which is preliminary data.</text>
</comment>
<name>A0ABS5E0H8_9BURK</name>
<evidence type="ECO:0000313" key="2">
    <source>
        <dbReference type="Proteomes" id="UP000672097"/>
    </source>
</evidence>
<keyword evidence="2" id="KW-1185">Reference proteome</keyword>